<dbReference type="Gene3D" id="2.60.120.10">
    <property type="entry name" value="Jelly Rolls"/>
    <property type="match status" value="2"/>
</dbReference>
<feature type="domain" description="Pirin N-terminal" evidence="3">
    <location>
        <begin position="49"/>
        <end position="118"/>
    </location>
</feature>
<reference evidence="5 6" key="1">
    <citation type="submission" date="2023-06" db="EMBL/GenBank/DDBJ databases">
        <title>Sporosarcina sp. nov., isolated from Korean tranditional fermented seafood 'Jeotgal'.</title>
        <authorList>
            <person name="Yang A.I."/>
            <person name="Shin N.-R."/>
        </authorList>
    </citation>
    <scope>NUCLEOTIDE SEQUENCE [LARGE SCALE GENOMIC DNA]</scope>
    <source>
        <strain evidence="5 6">T2O-4</strain>
    </source>
</reference>
<dbReference type="EMBL" id="CP129118">
    <property type="protein sequence ID" value="WOV88687.1"/>
    <property type="molecule type" value="Genomic_DNA"/>
</dbReference>
<dbReference type="SUPFAM" id="SSF51182">
    <property type="entry name" value="RmlC-like cupins"/>
    <property type="match status" value="1"/>
</dbReference>
<evidence type="ECO:0000259" key="3">
    <source>
        <dbReference type="Pfam" id="PF02678"/>
    </source>
</evidence>
<sequence length="245" mass="27241">MLQILKAGNHAQPFRGPFTITRVQPGDIFGHETTDTAFGPLAIIDHAVMKKGLTIKMHEHINDEILSYIRSGVTHHRDSAGFEAPIARGKLMLMNAGAGFWHEEKVKDDEVEMLQIFVRPNETDLAPEIQFHDKPADNQDWYVMVGPEGSEAPLYVRQNVYIVDAHPKAGDELEVPTYVGLTPYLYVMNGEITVQDLTIGKQEAVTDLVHPLPSIVAIEDSTIVLFFVDMNAPMSMDGTISGVKY</sequence>
<dbReference type="RefSeq" id="WP_317970001.1">
    <property type="nucleotide sequence ID" value="NZ_CP129118.1"/>
</dbReference>
<accession>A0ABZ0L801</accession>
<evidence type="ECO:0000259" key="4">
    <source>
        <dbReference type="Pfam" id="PF17954"/>
    </source>
</evidence>
<dbReference type="Proteomes" id="UP001303902">
    <property type="component" value="Chromosome"/>
</dbReference>
<evidence type="ECO:0000313" key="5">
    <source>
        <dbReference type="EMBL" id="WOV88687.1"/>
    </source>
</evidence>
<keyword evidence="6" id="KW-1185">Reference proteome</keyword>
<dbReference type="InterPro" id="IPR003829">
    <property type="entry name" value="Pirin_N_dom"/>
</dbReference>
<dbReference type="InterPro" id="IPR012093">
    <property type="entry name" value="Pirin"/>
</dbReference>
<dbReference type="PANTHER" id="PTHR43212">
    <property type="entry name" value="QUERCETIN 2,3-DIOXYGENASE"/>
    <property type="match status" value="1"/>
</dbReference>
<evidence type="ECO:0000256" key="1">
    <source>
        <dbReference type="ARBA" id="ARBA00008416"/>
    </source>
</evidence>
<gene>
    <name evidence="5" type="ORF">QWT69_06165</name>
</gene>
<dbReference type="InterPro" id="IPR011051">
    <property type="entry name" value="RmlC_Cupin_sf"/>
</dbReference>
<organism evidence="5 6">
    <name type="scientific">Sporosarcina oncorhynchi</name>
    <dbReference type="NCBI Taxonomy" id="3056444"/>
    <lineage>
        <taxon>Bacteria</taxon>
        <taxon>Bacillati</taxon>
        <taxon>Bacillota</taxon>
        <taxon>Bacilli</taxon>
        <taxon>Bacillales</taxon>
        <taxon>Caryophanaceae</taxon>
        <taxon>Sporosarcina</taxon>
    </lineage>
</organism>
<dbReference type="PANTHER" id="PTHR43212:SF3">
    <property type="entry name" value="QUERCETIN 2,3-DIOXYGENASE"/>
    <property type="match status" value="1"/>
</dbReference>
<evidence type="ECO:0000313" key="6">
    <source>
        <dbReference type="Proteomes" id="UP001303902"/>
    </source>
</evidence>
<dbReference type="Pfam" id="PF17954">
    <property type="entry name" value="Pirin_C_2"/>
    <property type="match status" value="1"/>
</dbReference>
<dbReference type="InterPro" id="IPR014710">
    <property type="entry name" value="RmlC-like_jellyroll"/>
</dbReference>
<dbReference type="Pfam" id="PF02678">
    <property type="entry name" value="Pirin"/>
    <property type="match status" value="1"/>
</dbReference>
<comment type="similarity">
    <text evidence="1 2">Belongs to the pirin family.</text>
</comment>
<proteinExistence type="inferred from homology"/>
<dbReference type="InterPro" id="IPR041602">
    <property type="entry name" value="Quercetinase_C"/>
</dbReference>
<evidence type="ECO:0000256" key="2">
    <source>
        <dbReference type="RuleBase" id="RU003457"/>
    </source>
</evidence>
<name>A0ABZ0L801_9BACL</name>
<protein>
    <submittedName>
        <fullName evidence="5">Pirin family protein</fullName>
    </submittedName>
</protein>
<feature type="domain" description="Quercetin 2,3-dioxygenase C-terminal cupin" evidence="4">
    <location>
        <begin position="144"/>
        <end position="226"/>
    </location>
</feature>